<evidence type="ECO:0000256" key="7">
    <source>
        <dbReference type="ARBA" id="ARBA00022840"/>
    </source>
</evidence>
<evidence type="ECO:0000256" key="6">
    <source>
        <dbReference type="ARBA" id="ARBA00022777"/>
    </source>
</evidence>
<evidence type="ECO:0000259" key="14">
    <source>
        <dbReference type="Pfam" id="PF10509"/>
    </source>
</evidence>
<evidence type="ECO:0000256" key="3">
    <source>
        <dbReference type="ARBA" id="ARBA00022679"/>
    </source>
</evidence>
<keyword evidence="6 15" id="KW-0418">Kinase</keyword>
<keyword evidence="2" id="KW-0963">Cytoplasm</keyword>
<keyword evidence="10" id="KW-0119">Carbohydrate metabolism</keyword>
<keyword evidence="5" id="KW-0547">Nucleotide-binding</keyword>
<dbReference type="FunFam" id="3.30.230.10:FF:000017">
    <property type="entry name" value="Galactokinase"/>
    <property type="match status" value="1"/>
</dbReference>
<dbReference type="InterPro" id="IPR019741">
    <property type="entry name" value="Galactokinase_CS"/>
</dbReference>
<dbReference type="Pfam" id="PF10509">
    <property type="entry name" value="GalKase_gal_bdg"/>
    <property type="match status" value="1"/>
</dbReference>
<evidence type="ECO:0000256" key="5">
    <source>
        <dbReference type="ARBA" id="ARBA00022741"/>
    </source>
</evidence>
<proteinExistence type="inferred from homology"/>
<dbReference type="FunFam" id="3.30.70.890:FF:000001">
    <property type="entry name" value="Galactokinase"/>
    <property type="match status" value="1"/>
</dbReference>
<dbReference type="Pfam" id="PF08544">
    <property type="entry name" value="GHMP_kinases_C"/>
    <property type="match status" value="1"/>
</dbReference>
<dbReference type="Gene3D" id="3.30.230.10">
    <property type="match status" value="1"/>
</dbReference>
<dbReference type="AlphaFoldDB" id="A0A841ESA6"/>
<keyword evidence="4" id="KW-0479">Metal-binding</keyword>
<comment type="similarity">
    <text evidence="1">Belongs to the GHMP kinase family. GalK subfamily.</text>
</comment>
<name>A0A841ESA6_9BACT</name>
<gene>
    <name evidence="15" type="ORF">HNP25_002572</name>
</gene>
<reference evidence="15 16" key="1">
    <citation type="submission" date="2020-08" db="EMBL/GenBank/DDBJ databases">
        <title>Functional genomics of gut bacteria from endangered species of beetles.</title>
        <authorList>
            <person name="Carlos-Shanley C."/>
        </authorList>
    </citation>
    <scope>NUCLEOTIDE SEQUENCE [LARGE SCALE GENOMIC DNA]</scope>
    <source>
        <strain evidence="15 16">S00070</strain>
    </source>
</reference>
<feature type="domain" description="Galactokinase N-terminal" evidence="14">
    <location>
        <begin position="8"/>
        <end position="57"/>
    </location>
</feature>
<dbReference type="GO" id="GO:0005524">
    <property type="term" value="F:ATP binding"/>
    <property type="evidence" value="ECO:0007669"/>
    <property type="project" value="UniProtKB-UniRule"/>
</dbReference>
<organism evidence="15 16">
    <name type="scientific">Arcicella rosea</name>
    <dbReference type="NCBI Taxonomy" id="502909"/>
    <lineage>
        <taxon>Bacteria</taxon>
        <taxon>Pseudomonadati</taxon>
        <taxon>Bacteroidota</taxon>
        <taxon>Cytophagia</taxon>
        <taxon>Cytophagales</taxon>
        <taxon>Flectobacillaceae</taxon>
        <taxon>Arcicella</taxon>
    </lineage>
</organism>
<dbReference type="InterPro" id="IPR006206">
    <property type="entry name" value="Mevalonate/galactokinase"/>
</dbReference>
<evidence type="ECO:0000313" key="15">
    <source>
        <dbReference type="EMBL" id="MBB6003913.1"/>
    </source>
</evidence>
<evidence type="ECO:0000259" key="12">
    <source>
        <dbReference type="Pfam" id="PF00288"/>
    </source>
</evidence>
<dbReference type="GO" id="GO:0046872">
    <property type="term" value="F:metal ion binding"/>
    <property type="evidence" value="ECO:0007669"/>
    <property type="project" value="UniProtKB-KW"/>
</dbReference>
<dbReference type="EMBL" id="JACHKT010000017">
    <property type="protein sequence ID" value="MBB6003913.1"/>
    <property type="molecule type" value="Genomic_DNA"/>
</dbReference>
<keyword evidence="9" id="KW-0299">Galactose metabolism</keyword>
<dbReference type="PIRSF" id="PIRSF000530">
    <property type="entry name" value="Galactokinase"/>
    <property type="match status" value="1"/>
</dbReference>
<evidence type="ECO:0000256" key="4">
    <source>
        <dbReference type="ARBA" id="ARBA00022723"/>
    </source>
</evidence>
<dbReference type="PRINTS" id="PR00959">
    <property type="entry name" value="MEVGALKINASE"/>
</dbReference>
<keyword evidence="7" id="KW-0067">ATP-binding</keyword>
<keyword evidence="3 15" id="KW-0808">Transferase</keyword>
<feature type="domain" description="GHMP kinase N-terminal" evidence="12">
    <location>
        <begin position="90"/>
        <end position="178"/>
    </location>
</feature>
<dbReference type="PROSITE" id="PS00106">
    <property type="entry name" value="GALACTOKINASE"/>
    <property type="match status" value="1"/>
</dbReference>
<evidence type="ECO:0000256" key="1">
    <source>
        <dbReference type="ARBA" id="ARBA00006566"/>
    </source>
</evidence>
<dbReference type="Proteomes" id="UP000524404">
    <property type="component" value="Unassembled WGS sequence"/>
</dbReference>
<dbReference type="PRINTS" id="PR00473">
    <property type="entry name" value="GALCTOKINASE"/>
</dbReference>
<dbReference type="PANTHER" id="PTHR10457">
    <property type="entry name" value="MEVALONATE KINASE/GALACTOKINASE"/>
    <property type="match status" value="1"/>
</dbReference>
<dbReference type="InterPro" id="IPR020568">
    <property type="entry name" value="Ribosomal_Su5_D2-typ_SF"/>
</dbReference>
<comment type="caution">
    <text evidence="15">The sequence shown here is derived from an EMBL/GenBank/DDBJ whole genome shotgun (WGS) entry which is preliminary data.</text>
</comment>
<dbReference type="SUPFAM" id="SSF55060">
    <property type="entry name" value="GHMP Kinase, C-terminal domain"/>
    <property type="match status" value="1"/>
</dbReference>
<dbReference type="NCBIfam" id="NF003705">
    <property type="entry name" value="PRK05322.1"/>
    <property type="match status" value="1"/>
</dbReference>
<evidence type="ECO:0000256" key="10">
    <source>
        <dbReference type="ARBA" id="ARBA00023277"/>
    </source>
</evidence>
<dbReference type="PANTHER" id="PTHR10457:SF7">
    <property type="entry name" value="GALACTOKINASE-RELATED"/>
    <property type="match status" value="1"/>
</dbReference>
<dbReference type="EC" id="2.7.1.6" evidence="11"/>
<keyword evidence="8" id="KW-0460">Magnesium</keyword>
<evidence type="ECO:0000256" key="8">
    <source>
        <dbReference type="ARBA" id="ARBA00022842"/>
    </source>
</evidence>
<dbReference type="InterPro" id="IPR000705">
    <property type="entry name" value="Galactokinase"/>
</dbReference>
<dbReference type="InterPro" id="IPR013750">
    <property type="entry name" value="GHMP_kinase_C_dom"/>
</dbReference>
<protein>
    <recommendedName>
        <fullName evidence="11">Galactokinase</fullName>
        <ecNumber evidence="11">2.7.1.6</ecNumber>
    </recommendedName>
</protein>
<dbReference type="Gene3D" id="3.30.70.890">
    <property type="entry name" value="GHMP kinase, C-terminal domain"/>
    <property type="match status" value="1"/>
</dbReference>
<evidence type="ECO:0000256" key="11">
    <source>
        <dbReference type="NCBIfam" id="TIGR00131"/>
    </source>
</evidence>
<accession>A0A841ESA6</accession>
<dbReference type="NCBIfam" id="TIGR00131">
    <property type="entry name" value="gal_kin"/>
    <property type="match status" value="1"/>
</dbReference>
<sequence>MYPENIIAKFQEQFSKEASLVVRAPGRINLIGEHTDYNDGFVLPAAINKAIYFAISPREDEICNVYAFDLNSSDTFSISSIQKSDKSWANYLIGVVDELQKAGQKIKGFDLVFGGDIPLGAGVSSSAAVETGLAFALNQLYDLGLETMQMVKIGKAAENNFVGVNCGIMDQFASMFGKKDAVIRLDCRSLAYQHFPLSLPNHTVILCNSGVKHSLGDSEYNTRRLECEEGLSILSGIYPNVKSFRDLTLTMVEEAKTSLSANVYKRCVYVVGEIDRVIVACEALEQNDLETFGQKMYETHDGLQHNYAVSCEELDFLVDETRNDDAVVGSRMMGGGFGGCSINIVEKSKAEDFLNRIKKAYQAKYHKELVTYEVALTNGTELI</sequence>
<keyword evidence="16" id="KW-1185">Reference proteome</keyword>
<dbReference type="GO" id="GO:0005829">
    <property type="term" value="C:cytosol"/>
    <property type="evidence" value="ECO:0007669"/>
    <property type="project" value="TreeGrafter"/>
</dbReference>
<dbReference type="Pfam" id="PF00288">
    <property type="entry name" value="GHMP_kinases_N"/>
    <property type="match status" value="1"/>
</dbReference>
<dbReference type="InterPro" id="IPR014721">
    <property type="entry name" value="Ribsml_uS5_D2-typ_fold_subgr"/>
</dbReference>
<feature type="domain" description="GHMP kinase C-terminal" evidence="13">
    <location>
        <begin position="282"/>
        <end position="361"/>
    </location>
</feature>
<dbReference type="InterPro" id="IPR036554">
    <property type="entry name" value="GHMP_kinase_C_sf"/>
</dbReference>
<dbReference type="SUPFAM" id="SSF54211">
    <property type="entry name" value="Ribosomal protein S5 domain 2-like"/>
    <property type="match status" value="1"/>
</dbReference>
<dbReference type="RefSeq" id="WP_184134606.1">
    <property type="nucleotide sequence ID" value="NZ_JACHKT010000017.1"/>
</dbReference>
<evidence type="ECO:0000313" key="16">
    <source>
        <dbReference type="Proteomes" id="UP000524404"/>
    </source>
</evidence>
<dbReference type="InterPro" id="IPR006204">
    <property type="entry name" value="GHMP_kinase_N_dom"/>
</dbReference>
<dbReference type="GO" id="GO:0004335">
    <property type="term" value="F:galactokinase activity"/>
    <property type="evidence" value="ECO:0007669"/>
    <property type="project" value="UniProtKB-UniRule"/>
</dbReference>
<dbReference type="InterPro" id="IPR019539">
    <property type="entry name" value="GalKase_N"/>
</dbReference>
<evidence type="ECO:0000256" key="9">
    <source>
        <dbReference type="ARBA" id="ARBA00023144"/>
    </source>
</evidence>
<evidence type="ECO:0000259" key="13">
    <source>
        <dbReference type="Pfam" id="PF08544"/>
    </source>
</evidence>
<evidence type="ECO:0000256" key="2">
    <source>
        <dbReference type="ARBA" id="ARBA00022490"/>
    </source>
</evidence>
<dbReference type="GO" id="GO:0006012">
    <property type="term" value="P:galactose metabolic process"/>
    <property type="evidence" value="ECO:0007669"/>
    <property type="project" value="UniProtKB-UniRule"/>
</dbReference>